<feature type="domain" description="MAM" evidence="1">
    <location>
        <begin position="141"/>
        <end position="259"/>
    </location>
</feature>
<dbReference type="KEGG" id="cvn:111112494"/>
<dbReference type="SMART" id="SM00137">
    <property type="entry name" value="MAM"/>
    <property type="match status" value="1"/>
</dbReference>
<dbReference type="SUPFAM" id="SSF49899">
    <property type="entry name" value="Concanavalin A-like lectins/glucanases"/>
    <property type="match status" value="2"/>
</dbReference>
<dbReference type="OrthoDB" id="6076444at2759"/>
<sequence>MRGSGQTPSRDTGPYTDGSGNPQGYYMFVEASDGFTGDMTYLWFPPLEITKNSSLHFTYHMYGDHIGTLSVVVQDIPSGSISKPWSKSGNQWQYWHKKCINIPASSSKIFFVAEKGSGHRSDIALDDVVLLDTKCSDEANIDCEFEDEYLCGYINQSTSPWNRVSYGDSNYVSSKADKTGHYMMSSSSGTSVMMSPSHMHRGGKSCVQFSFFAEKREANSSSGLSVQLWEESVQNTKKVMWNRNQSSDGYWQNGQFQLDLPAGISAWCSWRIFKKMDLWLLIM</sequence>
<dbReference type="PANTHER" id="PTHR23282">
    <property type="entry name" value="APICAL ENDOSOMAL GLYCOPROTEIN PRECURSOR"/>
    <property type="match status" value="1"/>
</dbReference>
<reference evidence="3" key="2">
    <citation type="submission" date="2025-08" db="UniProtKB">
        <authorList>
            <consortium name="RefSeq"/>
        </authorList>
    </citation>
    <scope>IDENTIFICATION</scope>
    <source>
        <tissue evidence="3">Whole sample</tissue>
    </source>
</reference>
<dbReference type="Gene3D" id="2.60.120.200">
    <property type="match status" value="2"/>
</dbReference>
<dbReference type="InterPro" id="IPR000998">
    <property type="entry name" value="MAM_dom"/>
</dbReference>
<protein>
    <submittedName>
        <fullName evidence="3">MAM and LDL-receptor class A domain-containing protein 1-like</fullName>
    </submittedName>
</protein>
<name>A0A8B8BQV0_CRAVI</name>
<dbReference type="Pfam" id="PF00629">
    <property type="entry name" value="MAM"/>
    <property type="match status" value="2"/>
</dbReference>
<dbReference type="InterPro" id="IPR051560">
    <property type="entry name" value="MAM_domain-containing"/>
</dbReference>
<dbReference type="GeneID" id="111112494"/>
<dbReference type="GO" id="GO:0016020">
    <property type="term" value="C:membrane"/>
    <property type="evidence" value="ECO:0007669"/>
    <property type="project" value="InterPro"/>
</dbReference>
<dbReference type="PROSITE" id="PS50060">
    <property type="entry name" value="MAM_2"/>
    <property type="match status" value="2"/>
</dbReference>
<proteinExistence type="predicted"/>
<evidence type="ECO:0000313" key="2">
    <source>
        <dbReference type="Proteomes" id="UP000694844"/>
    </source>
</evidence>
<reference evidence="2" key="1">
    <citation type="submission" date="2024-06" db="UniProtKB">
        <authorList>
            <consortium name="RefSeq"/>
        </authorList>
    </citation>
    <scope>NUCLEOTIDE SEQUENCE [LARGE SCALE GENOMIC DNA]</scope>
</reference>
<evidence type="ECO:0000313" key="3">
    <source>
        <dbReference type="RefSeq" id="XP_022305723.1"/>
    </source>
</evidence>
<dbReference type="CDD" id="cd06263">
    <property type="entry name" value="MAM"/>
    <property type="match status" value="1"/>
</dbReference>
<dbReference type="AlphaFoldDB" id="A0A8B8BQV0"/>
<evidence type="ECO:0000259" key="1">
    <source>
        <dbReference type="PROSITE" id="PS50060"/>
    </source>
</evidence>
<feature type="domain" description="MAM" evidence="1">
    <location>
        <begin position="1"/>
        <end position="137"/>
    </location>
</feature>
<accession>A0A8B8BQV0</accession>
<gene>
    <name evidence="3" type="primary">LOC111112494</name>
</gene>
<dbReference type="Proteomes" id="UP000694844">
    <property type="component" value="Chromosome 1"/>
</dbReference>
<organism evidence="2 3">
    <name type="scientific">Crassostrea virginica</name>
    <name type="common">Eastern oyster</name>
    <dbReference type="NCBI Taxonomy" id="6565"/>
    <lineage>
        <taxon>Eukaryota</taxon>
        <taxon>Metazoa</taxon>
        <taxon>Spiralia</taxon>
        <taxon>Lophotrochozoa</taxon>
        <taxon>Mollusca</taxon>
        <taxon>Bivalvia</taxon>
        <taxon>Autobranchia</taxon>
        <taxon>Pteriomorphia</taxon>
        <taxon>Ostreida</taxon>
        <taxon>Ostreoidea</taxon>
        <taxon>Ostreidae</taxon>
        <taxon>Crassostrea</taxon>
    </lineage>
</organism>
<dbReference type="PANTHER" id="PTHR23282:SF142">
    <property type="entry name" value="MAM DOMAIN-CONTAINING PROTEIN"/>
    <property type="match status" value="1"/>
</dbReference>
<dbReference type="RefSeq" id="XP_022305723.1">
    <property type="nucleotide sequence ID" value="XM_022450015.1"/>
</dbReference>
<keyword evidence="2" id="KW-1185">Reference proteome</keyword>
<dbReference type="InterPro" id="IPR013320">
    <property type="entry name" value="ConA-like_dom_sf"/>
</dbReference>